<dbReference type="EMBL" id="JBGMDY010000001">
    <property type="protein sequence ID" value="KAL2347265.1"/>
    <property type="molecule type" value="Genomic_DNA"/>
</dbReference>
<gene>
    <name evidence="1" type="ORF">Fmac_001265</name>
</gene>
<name>A0ABD1NGK3_9FABA</name>
<reference evidence="1 2" key="1">
    <citation type="submission" date="2024-08" db="EMBL/GenBank/DDBJ databases">
        <title>Insights into the chromosomal genome structure of Flemingia macrophylla.</title>
        <authorList>
            <person name="Ding Y."/>
            <person name="Zhao Y."/>
            <person name="Bi W."/>
            <person name="Wu M."/>
            <person name="Zhao G."/>
            <person name="Gong Y."/>
            <person name="Li W."/>
            <person name="Zhang P."/>
        </authorList>
    </citation>
    <scope>NUCLEOTIDE SEQUENCE [LARGE SCALE GENOMIC DNA]</scope>
    <source>
        <strain evidence="1">DYQJB</strain>
        <tissue evidence="1">Leaf</tissue>
    </source>
</reference>
<evidence type="ECO:0000313" key="2">
    <source>
        <dbReference type="Proteomes" id="UP001603857"/>
    </source>
</evidence>
<proteinExistence type="predicted"/>
<dbReference type="AlphaFoldDB" id="A0ABD1NGK3"/>
<accession>A0ABD1NGK3</accession>
<sequence>MLESHSFVSERWELVKSILCVFNSGGGVNNVLFEVPESPKAPLNVSSDKRAWEHEKYVDSEALTSSTFIIQSLTCIAVLAHIGQFVLNNATEFGLVAYATSKASSKVHSAVITLPRLFDVEILRKCVIWPKSLDMFPPNGVIVLVSIYCHSMKGAQRTKRRAFYDEEEAKRPASCNEE</sequence>
<keyword evidence="2" id="KW-1185">Reference proteome</keyword>
<comment type="caution">
    <text evidence="1">The sequence shown here is derived from an EMBL/GenBank/DDBJ whole genome shotgun (WGS) entry which is preliminary data.</text>
</comment>
<protein>
    <submittedName>
        <fullName evidence="1">Uncharacterized protein</fullName>
    </submittedName>
</protein>
<dbReference type="Proteomes" id="UP001603857">
    <property type="component" value="Unassembled WGS sequence"/>
</dbReference>
<evidence type="ECO:0000313" key="1">
    <source>
        <dbReference type="EMBL" id="KAL2347265.1"/>
    </source>
</evidence>
<organism evidence="1 2">
    <name type="scientific">Flemingia macrophylla</name>
    <dbReference type="NCBI Taxonomy" id="520843"/>
    <lineage>
        <taxon>Eukaryota</taxon>
        <taxon>Viridiplantae</taxon>
        <taxon>Streptophyta</taxon>
        <taxon>Embryophyta</taxon>
        <taxon>Tracheophyta</taxon>
        <taxon>Spermatophyta</taxon>
        <taxon>Magnoliopsida</taxon>
        <taxon>eudicotyledons</taxon>
        <taxon>Gunneridae</taxon>
        <taxon>Pentapetalae</taxon>
        <taxon>rosids</taxon>
        <taxon>fabids</taxon>
        <taxon>Fabales</taxon>
        <taxon>Fabaceae</taxon>
        <taxon>Papilionoideae</taxon>
        <taxon>50 kb inversion clade</taxon>
        <taxon>NPAAA clade</taxon>
        <taxon>indigoferoid/millettioid clade</taxon>
        <taxon>Phaseoleae</taxon>
        <taxon>Flemingia</taxon>
    </lineage>
</organism>